<evidence type="ECO:0000256" key="1">
    <source>
        <dbReference type="SAM" id="MobiDB-lite"/>
    </source>
</evidence>
<protein>
    <submittedName>
        <fullName evidence="2">Putative myb-interacting protein</fullName>
    </submittedName>
</protein>
<accession>A0A1L8DCX2</accession>
<name>A0A1L8DCX2_9DIPT</name>
<dbReference type="GO" id="GO:0031523">
    <property type="term" value="C:Myb complex"/>
    <property type="evidence" value="ECO:0007669"/>
    <property type="project" value="TreeGrafter"/>
</dbReference>
<organism evidence="2">
    <name type="scientific">Nyssomyia neivai</name>
    <dbReference type="NCBI Taxonomy" id="330878"/>
    <lineage>
        <taxon>Eukaryota</taxon>
        <taxon>Metazoa</taxon>
        <taxon>Ecdysozoa</taxon>
        <taxon>Arthropoda</taxon>
        <taxon>Hexapoda</taxon>
        <taxon>Insecta</taxon>
        <taxon>Pterygota</taxon>
        <taxon>Neoptera</taxon>
        <taxon>Endopterygota</taxon>
        <taxon>Diptera</taxon>
        <taxon>Nematocera</taxon>
        <taxon>Psychodoidea</taxon>
        <taxon>Psychodidae</taxon>
        <taxon>Nyssomyia</taxon>
    </lineage>
</organism>
<evidence type="ECO:0000313" key="2">
    <source>
        <dbReference type="EMBL" id="JAV04217.1"/>
    </source>
</evidence>
<feature type="region of interest" description="Disordered" evidence="1">
    <location>
        <begin position="1"/>
        <end position="58"/>
    </location>
</feature>
<proteinExistence type="predicted"/>
<dbReference type="GO" id="GO:0000122">
    <property type="term" value="P:negative regulation of transcription by RNA polymerase II"/>
    <property type="evidence" value="ECO:0007669"/>
    <property type="project" value="TreeGrafter"/>
</dbReference>
<dbReference type="InterPro" id="IPR028226">
    <property type="entry name" value="LIN37"/>
</dbReference>
<dbReference type="EMBL" id="GFDF01009867">
    <property type="protein sequence ID" value="JAV04217.1"/>
    <property type="molecule type" value="Transcribed_RNA"/>
</dbReference>
<reference evidence="2" key="1">
    <citation type="submission" date="2016-12" db="EMBL/GenBank/DDBJ databases">
        <title>An insight into the sialome and mialome of the sand fly, Nyssomyia neivai.</title>
        <authorList>
            <person name="Sebastian V."/>
            <person name="Goulart T.M."/>
            <person name="Oliveira W."/>
            <person name="Calvo E."/>
            <person name="Oliveira L.F."/>
            <person name="Pinto M.C."/>
            <person name="Rosselino A.M."/>
            <person name="Ribeiro J.M."/>
        </authorList>
    </citation>
    <scope>NUCLEOTIDE SEQUENCE</scope>
</reference>
<sequence length="225" mass="26037">MPKRRGDEESTTEMQSARGRLKGILQDLAGQSDDEDEPSRNSSSSGGPKKKLAKKESQVPAVHHSYVMKLFDRSVDLAKFNDTTALYPICRAWIRCSGPQKRHRYNLKKTSPQYYEHKVDLLSIIKEDKHKEVMVDLLPPPDRKVIKRIPELLPFQEALDKDNVNNLDYDIDAPPMSRAEILEELMPRWKSVRQNWQEHMNKVENRYAKSLGILNALFRSPNPDE</sequence>
<dbReference type="Pfam" id="PF15306">
    <property type="entry name" value="LIN37"/>
    <property type="match status" value="1"/>
</dbReference>
<dbReference type="GO" id="GO:0017053">
    <property type="term" value="C:transcription repressor complex"/>
    <property type="evidence" value="ECO:0007669"/>
    <property type="project" value="InterPro"/>
</dbReference>
<dbReference type="AlphaFoldDB" id="A0A1L8DCX2"/>
<dbReference type="PANTHER" id="PTHR31336:SF3">
    <property type="entry name" value="PROTEIN LIN-37 HOMOLOG"/>
    <property type="match status" value="1"/>
</dbReference>
<dbReference type="PANTHER" id="PTHR31336">
    <property type="entry name" value="LIN37 HOMOLOG"/>
    <property type="match status" value="1"/>
</dbReference>